<dbReference type="AlphaFoldDB" id="A0A1I5WJB5"/>
<evidence type="ECO:0000313" key="2">
    <source>
        <dbReference type="Proteomes" id="UP000199136"/>
    </source>
</evidence>
<name>A0A1I5WJB5_9LACT</name>
<gene>
    <name evidence="1" type="ORF">SAMN04488506_0920</name>
</gene>
<sequence>MSHKVKMKRVYEAASSTDGYRILVDRIWPRGIKKEAAAVDEWNKDIAPTTEARKSFQHDPEKFDSFKEKYLQELDANPETPTFIQQLNDCLKTQDVTLVYAAKDEVYNHVVILKEYIEKKL</sequence>
<dbReference type="RefSeq" id="WP_244887649.1">
    <property type="nucleotide sequence ID" value="NZ_CP126128.1"/>
</dbReference>
<dbReference type="EMBL" id="FOXW01000003">
    <property type="protein sequence ID" value="SFQ19874.1"/>
    <property type="molecule type" value="Genomic_DNA"/>
</dbReference>
<dbReference type="STRING" id="82801.SAMN04488506_0920"/>
<accession>A0A1I5WJB5</accession>
<dbReference type="Proteomes" id="UP000199136">
    <property type="component" value="Unassembled WGS sequence"/>
</dbReference>
<proteinExistence type="predicted"/>
<dbReference type="Pfam" id="PF22752">
    <property type="entry name" value="DUF488-N3i"/>
    <property type="match status" value="1"/>
</dbReference>
<dbReference type="PANTHER" id="PTHR36849:SF1">
    <property type="entry name" value="CYTOPLASMIC PROTEIN"/>
    <property type="match status" value="1"/>
</dbReference>
<protein>
    <submittedName>
        <fullName evidence="1">Uncharacterized conserved protein YeaO, DUF488 family</fullName>
    </submittedName>
</protein>
<keyword evidence="2" id="KW-1185">Reference proteome</keyword>
<dbReference type="InterPro" id="IPR052552">
    <property type="entry name" value="YeaO-like"/>
</dbReference>
<evidence type="ECO:0000313" key="1">
    <source>
        <dbReference type="EMBL" id="SFQ19874.1"/>
    </source>
</evidence>
<dbReference type="PANTHER" id="PTHR36849">
    <property type="entry name" value="CYTOPLASMIC PROTEIN-RELATED"/>
    <property type="match status" value="1"/>
</dbReference>
<organism evidence="1 2">
    <name type="scientific">Desemzia incerta</name>
    <dbReference type="NCBI Taxonomy" id="82801"/>
    <lineage>
        <taxon>Bacteria</taxon>
        <taxon>Bacillati</taxon>
        <taxon>Bacillota</taxon>
        <taxon>Bacilli</taxon>
        <taxon>Lactobacillales</taxon>
        <taxon>Carnobacteriaceae</taxon>
        <taxon>Desemzia</taxon>
    </lineage>
</organism>
<reference evidence="1 2" key="1">
    <citation type="submission" date="2016-10" db="EMBL/GenBank/DDBJ databases">
        <authorList>
            <person name="de Groot N.N."/>
        </authorList>
    </citation>
    <scope>NUCLEOTIDE SEQUENCE [LARGE SCALE GENOMIC DNA]</scope>
    <source>
        <strain evidence="1 2">DSM 20581</strain>
    </source>
</reference>